<dbReference type="Pfam" id="PF01648">
    <property type="entry name" value="ACPS"/>
    <property type="match status" value="1"/>
</dbReference>
<keyword evidence="7 8" id="KW-0275">Fatty acid biosynthesis</keyword>
<dbReference type="InterPro" id="IPR037143">
    <property type="entry name" value="4-PPantetheinyl_Trfase_dom_sf"/>
</dbReference>
<dbReference type="Proteomes" id="UP001162891">
    <property type="component" value="Chromosome"/>
</dbReference>
<dbReference type="NCBIfam" id="TIGR00556">
    <property type="entry name" value="pantethn_trn"/>
    <property type="match status" value="1"/>
</dbReference>
<evidence type="ECO:0000256" key="5">
    <source>
        <dbReference type="ARBA" id="ARBA00022842"/>
    </source>
</evidence>
<evidence type="ECO:0000256" key="8">
    <source>
        <dbReference type="HAMAP-Rule" id="MF_00101"/>
    </source>
</evidence>
<dbReference type="InterPro" id="IPR004568">
    <property type="entry name" value="Ppantetheine-prot_Trfase_dom"/>
</dbReference>
<dbReference type="HAMAP" id="MF_00101">
    <property type="entry name" value="AcpS"/>
    <property type="match status" value="1"/>
</dbReference>
<dbReference type="RefSeq" id="WP_248355882.1">
    <property type="nucleotide sequence ID" value="NZ_AP025591.1"/>
</dbReference>
<comment type="function">
    <text evidence="8">Transfers the 4'-phosphopantetheine moiety from coenzyme A to a Ser of acyl-carrier-protein.</text>
</comment>
<feature type="binding site" evidence="8">
    <location>
        <position position="8"/>
    </location>
    <ligand>
        <name>Mg(2+)</name>
        <dbReference type="ChEBI" id="CHEBI:18420"/>
    </ligand>
</feature>
<keyword evidence="11" id="KW-1185">Reference proteome</keyword>
<evidence type="ECO:0000313" key="11">
    <source>
        <dbReference type="Proteomes" id="UP001162891"/>
    </source>
</evidence>
<feature type="binding site" evidence="8">
    <location>
        <position position="60"/>
    </location>
    <ligand>
        <name>Mg(2+)</name>
        <dbReference type="ChEBI" id="CHEBI:18420"/>
    </ligand>
</feature>
<keyword evidence="6 8" id="KW-0443">Lipid metabolism</keyword>
<evidence type="ECO:0000256" key="4">
    <source>
        <dbReference type="ARBA" id="ARBA00022832"/>
    </source>
</evidence>
<evidence type="ECO:0000313" key="10">
    <source>
        <dbReference type="EMBL" id="BDG06351.1"/>
    </source>
</evidence>
<dbReference type="SUPFAM" id="SSF56214">
    <property type="entry name" value="4'-phosphopantetheinyl transferase"/>
    <property type="match status" value="1"/>
</dbReference>
<evidence type="ECO:0000256" key="7">
    <source>
        <dbReference type="ARBA" id="ARBA00023160"/>
    </source>
</evidence>
<dbReference type="NCBIfam" id="TIGR00516">
    <property type="entry name" value="acpS"/>
    <property type="match status" value="1"/>
</dbReference>
<feature type="domain" description="4'-phosphopantetheinyl transferase" evidence="9">
    <location>
        <begin position="5"/>
        <end position="102"/>
    </location>
</feature>
<dbReference type="EC" id="2.7.8.7" evidence="8"/>
<dbReference type="InterPro" id="IPR002582">
    <property type="entry name" value="ACPS"/>
</dbReference>
<reference evidence="11" key="1">
    <citation type="journal article" date="2022" name="Int. J. Syst. Evol. Microbiol.">
        <title>Anaeromyxobacter oryzae sp. nov., Anaeromyxobacter diazotrophicus sp. nov. and Anaeromyxobacter paludicola sp. nov., isolated from paddy soils.</title>
        <authorList>
            <person name="Itoh H."/>
            <person name="Xu Z."/>
            <person name="Mise K."/>
            <person name="Masuda Y."/>
            <person name="Ushijima N."/>
            <person name="Hayakawa C."/>
            <person name="Shiratori Y."/>
            <person name="Senoo K."/>
        </authorList>
    </citation>
    <scope>NUCLEOTIDE SEQUENCE [LARGE SCALE GENOMIC DNA]</scope>
    <source>
        <strain evidence="11">Red232</strain>
    </source>
</reference>
<gene>
    <name evidence="8 10" type="primary">acpS</name>
    <name evidence="10" type="ORF">AMOR_53470</name>
</gene>
<keyword evidence="2 8" id="KW-0808">Transferase</keyword>
<keyword evidence="4 8" id="KW-0276">Fatty acid metabolism</keyword>
<dbReference type="EMBL" id="AP025591">
    <property type="protein sequence ID" value="BDG06351.1"/>
    <property type="molecule type" value="Genomic_DNA"/>
</dbReference>
<keyword evidence="8" id="KW-0963">Cytoplasm</keyword>
<dbReference type="InterPro" id="IPR008278">
    <property type="entry name" value="4-PPantetheinyl_Trfase_dom"/>
</dbReference>
<protein>
    <recommendedName>
        <fullName evidence="8">Holo-[acyl-carrier-protein] synthase</fullName>
        <shortName evidence="8">Holo-ACP synthase</shortName>
        <ecNumber evidence="8">2.7.8.7</ecNumber>
    </recommendedName>
    <alternativeName>
        <fullName evidence="8">4'-phosphopantetheinyl transferase AcpS</fullName>
    </alternativeName>
</protein>
<evidence type="ECO:0000259" key="9">
    <source>
        <dbReference type="Pfam" id="PF01648"/>
    </source>
</evidence>
<comment type="cofactor">
    <cofactor evidence="8">
        <name>Mg(2+)</name>
        <dbReference type="ChEBI" id="CHEBI:18420"/>
    </cofactor>
</comment>
<evidence type="ECO:0000256" key="2">
    <source>
        <dbReference type="ARBA" id="ARBA00022679"/>
    </source>
</evidence>
<evidence type="ECO:0000256" key="6">
    <source>
        <dbReference type="ARBA" id="ARBA00023098"/>
    </source>
</evidence>
<dbReference type="NCBIfam" id="NF000832">
    <property type="entry name" value="PRK00070.3-2"/>
    <property type="match status" value="1"/>
</dbReference>
<comment type="catalytic activity">
    <reaction evidence="8">
        <text>apo-[ACP] + CoA = holo-[ACP] + adenosine 3',5'-bisphosphate + H(+)</text>
        <dbReference type="Rhea" id="RHEA:12068"/>
        <dbReference type="Rhea" id="RHEA-COMP:9685"/>
        <dbReference type="Rhea" id="RHEA-COMP:9690"/>
        <dbReference type="ChEBI" id="CHEBI:15378"/>
        <dbReference type="ChEBI" id="CHEBI:29999"/>
        <dbReference type="ChEBI" id="CHEBI:57287"/>
        <dbReference type="ChEBI" id="CHEBI:58343"/>
        <dbReference type="ChEBI" id="CHEBI:64479"/>
        <dbReference type="EC" id="2.7.8.7"/>
    </reaction>
</comment>
<sequence>MILGFGMDVVEIARMARILAGPPARAERFLARVFTPAERAYCDARQDRAGRYAARFAAKEAAVKALGAPAGVRWSELEVIRAEGAPSLTLAGAAAAAGARLGVARVFLTITHDAGVAAAAVILEGAQR</sequence>
<comment type="similarity">
    <text evidence="8">Belongs to the P-Pant transferase superfamily. AcpS family.</text>
</comment>
<evidence type="ECO:0000256" key="1">
    <source>
        <dbReference type="ARBA" id="ARBA00022516"/>
    </source>
</evidence>
<keyword evidence="5 8" id="KW-0460">Magnesium</keyword>
<organism evidence="10 11">
    <name type="scientific">Anaeromyxobacter oryzae</name>
    <dbReference type="NCBI Taxonomy" id="2918170"/>
    <lineage>
        <taxon>Bacteria</taxon>
        <taxon>Pseudomonadati</taxon>
        <taxon>Myxococcota</taxon>
        <taxon>Myxococcia</taxon>
        <taxon>Myxococcales</taxon>
        <taxon>Cystobacterineae</taxon>
        <taxon>Anaeromyxobacteraceae</taxon>
        <taxon>Anaeromyxobacter</taxon>
    </lineage>
</organism>
<dbReference type="Gene3D" id="3.90.470.20">
    <property type="entry name" value="4'-phosphopantetheinyl transferase domain"/>
    <property type="match status" value="1"/>
</dbReference>
<keyword evidence="3 8" id="KW-0479">Metal-binding</keyword>
<evidence type="ECO:0000256" key="3">
    <source>
        <dbReference type="ARBA" id="ARBA00022723"/>
    </source>
</evidence>
<comment type="subcellular location">
    <subcellularLocation>
        <location evidence="8">Cytoplasm</location>
    </subcellularLocation>
</comment>
<keyword evidence="1 8" id="KW-0444">Lipid biosynthesis</keyword>
<proteinExistence type="inferred from homology"/>
<accession>A0ABM7X3G9</accession>
<name>A0ABM7X3G9_9BACT</name>